<gene>
    <name evidence="2" type="ORF">APUU_31606A</name>
</gene>
<evidence type="ECO:0000313" key="2">
    <source>
        <dbReference type="EMBL" id="BCS23381.1"/>
    </source>
</evidence>
<reference evidence="2" key="1">
    <citation type="submission" date="2021-01" db="EMBL/GenBank/DDBJ databases">
        <authorList>
            <consortium name="Aspergillus puulaauensis MK2 genome sequencing consortium"/>
            <person name="Kazuki M."/>
            <person name="Futagami T."/>
        </authorList>
    </citation>
    <scope>NUCLEOTIDE SEQUENCE</scope>
    <source>
        <strain evidence="2">MK2</strain>
    </source>
</reference>
<proteinExistence type="predicted"/>
<feature type="chain" id="PRO_5031069226" evidence="1">
    <location>
        <begin position="22"/>
        <end position="128"/>
    </location>
</feature>
<keyword evidence="3" id="KW-1185">Reference proteome</keyword>
<sequence length="128" mass="14808">MSLDFLLFFFFPFCWLIGITSQSTLVSSQYGPNHLLLTVLPLLNALINTRHRLNPAPPPATILRPRRLRLQLPKHNLRRSHRRNRNRVNSRNTAANLALAHMHDDHGHQRGREDGRADLYQFIGVSDE</sequence>
<keyword evidence="1" id="KW-0732">Signal</keyword>
<evidence type="ECO:0000313" key="3">
    <source>
        <dbReference type="Proteomes" id="UP000654913"/>
    </source>
</evidence>
<dbReference type="KEGG" id="apuu:APUU_31606A"/>
<dbReference type="AlphaFoldDB" id="A0A7R8ALK3"/>
<organism evidence="2 3">
    <name type="scientific">Aspergillus puulaauensis</name>
    <dbReference type="NCBI Taxonomy" id="1220207"/>
    <lineage>
        <taxon>Eukaryota</taxon>
        <taxon>Fungi</taxon>
        <taxon>Dikarya</taxon>
        <taxon>Ascomycota</taxon>
        <taxon>Pezizomycotina</taxon>
        <taxon>Eurotiomycetes</taxon>
        <taxon>Eurotiomycetidae</taxon>
        <taxon>Eurotiales</taxon>
        <taxon>Aspergillaceae</taxon>
        <taxon>Aspergillus</taxon>
    </lineage>
</organism>
<dbReference type="RefSeq" id="XP_041555575.1">
    <property type="nucleotide sequence ID" value="XM_041702829.1"/>
</dbReference>
<accession>A0A7R8ALK3</accession>
<feature type="signal peptide" evidence="1">
    <location>
        <begin position="1"/>
        <end position="21"/>
    </location>
</feature>
<reference evidence="2" key="2">
    <citation type="submission" date="2021-02" db="EMBL/GenBank/DDBJ databases">
        <title>Aspergillus puulaauensis MK2 genome sequence.</title>
        <authorList>
            <person name="Futagami T."/>
            <person name="Mori K."/>
            <person name="Kadooka C."/>
            <person name="Tanaka T."/>
        </authorList>
    </citation>
    <scope>NUCLEOTIDE SEQUENCE</scope>
    <source>
        <strain evidence="2">MK2</strain>
    </source>
</reference>
<name>A0A7R8ALK3_9EURO</name>
<evidence type="ECO:0000256" key="1">
    <source>
        <dbReference type="SAM" id="SignalP"/>
    </source>
</evidence>
<protein>
    <submittedName>
        <fullName evidence="2">Uncharacterized protein</fullName>
    </submittedName>
</protein>
<dbReference type="GeneID" id="64973386"/>
<dbReference type="Proteomes" id="UP000654913">
    <property type="component" value="Chromosome 3"/>
</dbReference>
<dbReference type="EMBL" id="AP024445">
    <property type="protein sequence ID" value="BCS23381.1"/>
    <property type="molecule type" value="Genomic_DNA"/>
</dbReference>